<dbReference type="InterPro" id="IPR006076">
    <property type="entry name" value="FAD-dep_OxRdtase"/>
</dbReference>
<protein>
    <submittedName>
        <fullName evidence="7">Fructosyl amino acid oxidasesarcosine oxidase</fullName>
    </submittedName>
</protein>
<evidence type="ECO:0000313" key="7">
    <source>
        <dbReference type="EMBL" id="KAF2091084.1"/>
    </source>
</evidence>
<dbReference type="OrthoDB" id="2219495at2759"/>
<evidence type="ECO:0000256" key="1">
    <source>
        <dbReference type="ARBA" id="ARBA00001974"/>
    </source>
</evidence>
<dbReference type="GO" id="GO:0008115">
    <property type="term" value="F:sarcosine oxidase activity"/>
    <property type="evidence" value="ECO:0007669"/>
    <property type="project" value="TreeGrafter"/>
</dbReference>
<dbReference type="AlphaFoldDB" id="A0A9P4I214"/>
<comment type="caution">
    <text evidence="7">The sequence shown here is derived from an EMBL/GenBank/DDBJ whole genome shotgun (WGS) entry which is preliminary data.</text>
</comment>
<gene>
    <name evidence="7" type="ORF">K490DRAFT_71335</name>
</gene>
<evidence type="ECO:0000256" key="5">
    <source>
        <dbReference type="ARBA" id="ARBA00023002"/>
    </source>
</evidence>
<dbReference type="SUPFAM" id="SSF51905">
    <property type="entry name" value="FAD/NAD(P)-binding domain"/>
    <property type="match status" value="1"/>
</dbReference>
<feature type="domain" description="FAD dependent oxidoreductase" evidence="6">
    <location>
        <begin position="6"/>
        <end position="394"/>
    </location>
</feature>
<dbReference type="Proteomes" id="UP000799776">
    <property type="component" value="Unassembled WGS sequence"/>
</dbReference>
<keyword evidence="5" id="KW-0560">Oxidoreductase</keyword>
<reference evidence="7" key="1">
    <citation type="journal article" date="2020" name="Stud. Mycol.">
        <title>101 Dothideomycetes genomes: a test case for predicting lifestyles and emergence of pathogens.</title>
        <authorList>
            <person name="Haridas S."/>
            <person name="Albert R."/>
            <person name="Binder M."/>
            <person name="Bloem J."/>
            <person name="Labutti K."/>
            <person name="Salamov A."/>
            <person name="Andreopoulos B."/>
            <person name="Baker S."/>
            <person name="Barry K."/>
            <person name="Bills G."/>
            <person name="Bluhm B."/>
            <person name="Cannon C."/>
            <person name="Castanera R."/>
            <person name="Culley D."/>
            <person name="Daum C."/>
            <person name="Ezra D."/>
            <person name="Gonzalez J."/>
            <person name="Henrissat B."/>
            <person name="Kuo A."/>
            <person name="Liang C."/>
            <person name="Lipzen A."/>
            <person name="Lutzoni F."/>
            <person name="Magnuson J."/>
            <person name="Mondo S."/>
            <person name="Nolan M."/>
            <person name="Ohm R."/>
            <person name="Pangilinan J."/>
            <person name="Park H.-J."/>
            <person name="Ramirez L."/>
            <person name="Alfaro M."/>
            <person name="Sun H."/>
            <person name="Tritt A."/>
            <person name="Yoshinaga Y."/>
            <person name="Zwiers L.-H."/>
            <person name="Turgeon B."/>
            <person name="Goodwin S."/>
            <person name="Spatafora J."/>
            <person name="Crous P."/>
            <person name="Grigoriev I."/>
        </authorList>
    </citation>
    <scope>NUCLEOTIDE SEQUENCE</scope>
    <source>
        <strain evidence="7">CBS 121410</strain>
    </source>
</reference>
<dbReference type="Gene3D" id="3.50.50.60">
    <property type="entry name" value="FAD/NAD(P)-binding domain"/>
    <property type="match status" value="1"/>
</dbReference>
<dbReference type="Pfam" id="PF01266">
    <property type="entry name" value="DAO"/>
    <property type="match status" value="1"/>
</dbReference>
<keyword evidence="4" id="KW-0274">FAD</keyword>
<comment type="similarity">
    <text evidence="2">Belongs to the MSOX/MTOX family.</text>
</comment>
<sequence length="444" mass="49512">MSIPDRVVIVGCGVFGLSTGLALSKRYPDSTIHLIDRYEPPVPDGTSVDTTRVIRADYHDPVYSELALEAQRLIQDDAELKPHYYRSGMIYAHAGAGAHGSQVWEKEFAAAKSLQDERMKSGEFGPDGYVKHLGSHDAIFKRVNGDFHEPHAGEKLWNEGYLNEDVAFVNAEACMKVYYEKVRRQHNTSFKFGSPVSRLIIENGVANGVECEDGSSIYADLVVLATGAWTNTLCDLREQINVSGHEVAWLKVSPEMEERYKNMPITTNFTTGFNIFPPLNGEIKCLRRSPGYTNTRKASDPITGTNYETSVPPEYPSVIPADAARALRTNLAELFPPLTSQPFARTKLCWFTNTPTSDFLIDRHRDIANLAVVTGGSAHGWKFLCILGDRVVDMLEGKLNPKLAQKWKFKSIDNKAPNMEGAPRAAGEKQELRYYLLTPCPNHQ</sequence>
<dbReference type="GO" id="GO:0050660">
    <property type="term" value="F:flavin adenine dinucleotide binding"/>
    <property type="evidence" value="ECO:0007669"/>
    <property type="project" value="InterPro"/>
</dbReference>
<dbReference type="InterPro" id="IPR036188">
    <property type="entry name" value="FAD/NAD-bd_sf"/>
</dbReference>
<keyword evidence="8" id="KW-1185">Reference proteome</keyword>
<evidence type="ECO:0000256" key="2">
    <source>
        <dbReference type="ARBA" id="ARBA00010989"/>
    </source>
</evidence>
<dbReference type="GO" id="GO:0004657">
    <property type="term" value="F:proline dehydrogenase activity"/>
    <property type="evidence" value="ECO:0007669"/>
    <property type="project" value="TreeGrafter"/>
</dbReference>
<comment type="cofactor">
    <cofactor evidence="1">
        <name>FAD</name>
        <dbReference type="ChEBI" id="CHEBI:57692"/>
    </cofactor>
</comment>
<keyword evidence="3" id="KW-0285">Flavoprotein</keyword>
<dbReference type="EMBL" id="ML978712">
    <property type="protein sequence ID" value="KAF2091084.1"/>
    <property type="molecule type" value="Genomic_DNA"/>
</dbReference>
<dbReference type="InterPro" id="IPR045170">
    <property type="entry name" value="MTOX"/>
</dbReference>
<organism evidence="7 8">
    <name type="scientific">Saccharata proteae CBS 121410</name>
    <dbReference type="NCBI Taxonomy" id="1314787"/>
    <lineage>
        <taxon>Eukaryota</taxon>
        <taxon>Fungi</taxon>
        <taxon>Dikarya</taxon>
        <taxon>Ascomycota</taxon>
        <taxon>Pezizomycotina</taxon>
        <taxon>Dothideomycetes</taxon>
        <taxon>Dothideomycetes incertae sedis</taxon>
        <taxon>Botryosphaeriales</taxon>
        <taxon>Saccharataceae</taxon>
        <taxon>Saccharata</taxon>
    </lineage>
</organism>
<dbReference type="GO" id="GO:0050031">
    <property type="term" value="F:L-pipecolate oxidase activity"/>
    <property type="evidence" value="ECO:0007669"/>
    <property type="project" value="TreeGrafter"/>
</dbReference>
<evidence type="ECO:0000259" key="6">
    <source>
        <dbReference type="Pfam" id="PF01266"/>
    </source>
</evidence>
<evidence type="ECO:0000256" key="4">
    <source>
        <dbReference type="ARBA" id="ARBA00022827"/>
    </source>
</evidence>
<name>A0A9P4I214_9PEZI</name>
<evidence type="ECO:0000313" key="8">
    <source>
        <dbReference type="Proteomes" id="UP000799776"/>
    </source>
</evidence>
<dbReference type="PANTHER" id="PTHR10961">
    <property type="entry name" value="PEROXISOMAL SARCOSINE OXIDASE"/>
    <property type="match status" value="1"/>
</dbReference>
<evidence type="ECO:0000256" key="3">
    <source>
        <dbReference type="ARBA" id="ARBA00022630"/>
    </source>
</evidence>
<proteinExistence type="inferred from homology"/>
<dbReference type="PANTHER" id="PTHR10961:SF46">
    <property type="entry name" value="PEROXISOMAL SARCOSINE OXIDASE"/>
    <property type="match status" value="1"/>
</dbReference>
<accession>A0A9P4I214</accession>
<dbReference type="Gene3D" id="3.30.9.10">
    <property type="entry name" value="D-Amino Acid Oxidase, subunit A, domain 2"/>
    <property type="match status" value="1"/>
</dbReference>